<organism evidence="2 3">
    <name type="scientific">Marinicauda pacifica</name>
    <dbReference type="NCBI Taxonomy" id="1133559"/>
    <lineage>
        <taxon>Bacteria</taxon>
        <taxon>Pseudomonadati</taxon>
        <taxon>Pseudomonadota</taxon>
        <taxon>Alphaproteobacteria</taxon>
        <taxon>Maricaulales</taxon>
        <taxon>Maricaulaceae</taxon>
        <taxon>Marinicauda</taxon>
    </lineage>
</organism>
<dbReference type="RefSeq" id="WP_135945929.1">
    <property type="nucleotide sequence ID" value="NZ_BMEI01000005.1"/>
</dbReference>
<proteinExistence type="predicted"/>
<name>A0A4S2H7W4_9PROT</name>
<keyword evidence="3" id="KW-1185">Reference proteome</keyword>
<evidence type="ECO:0000313" key="2">
    <source>
        <dbReference type="EMBL" id="TGY91753.1"/>
    </source>
</evidence>
<feature type="region of interest" description="Disordered" evidence="1">
    <location>
        <begin position="140"/>
        <end position="161"/>
    </location>
</feature>
<evidence type="ECO:0000313" key="3">
    <source>
        <dbReference type="Proteomes" id="UP000305451"/>
    </source>
</evidence>
<gene>
    <name evidence="2" type="ORF">E5162_14170</name>
</gene>
<evidence type="ECO:0000256" key="1">
    <source>
        <dbReference type="SAM" id="MobiDB-lite"/>
    </source>
</evidence>
<dbReference type="OrthoDB" id="9999133at2"/>
<dbReference type="Proteomes" id="UP000305451">
    <property type="component" value="Unassembled WGS sequence"/>
</dbReference>
<reference evidence="2 3" key="1">
    <citation type="journal article" date="2013" name="Int. J. Syst. Evol. Microbiol.">
        <title>Marinicauda pacifica gen. nov., sp. nov., a prosthecate alphaproteobacterium of the family Hyphomonadaceae isolated from deep seawater.</title>
        <authorList>
            <person name="Zhang X.Y."/>
            <person name="Li G.W."/>
            <person name="Wang C.S."/>
            <person name="Zhang Y.J."/>
            <person name="Xu X.W."/>
            <person name="Li H."/>
            <person name="Liu A."/>
            <person name="Liu C."/>
            <person name="Xie B.B."/>
            <person name="Qin Q.L."/>
            <person name="Xu Z."/>
            <person name="Chen X.L."/>
            <person name="Zhou B.C."/>
            <person name="Zhang Y.Z."/>
        </authorList>
    </citation>
    <scope>NUCLEOTIDE SEQUENCE [LARGE SCALE GENOMIC DNA]</scope>
    <source>
        <strain evidence="2 3">P-1 km-3</strain>
    </source>
</reference>
<protein>
    <submittedName>
        <fullName evidence="2">Uncharacterized protein</fullName>
    </submittedName>
</protein>
<accession>A0A4S2H7W4</accession>
<dbReference type="EMBL" id="SRXV01000005">
    <property type="protein sequence ID" value="TGY91753.1"/>
    <property type="molecule type" value="Genomic_DNA"/>
</dbReference>
<sequence length="161" mass="17403">MVEKLNDAELKPRARPDHSRDWRPLLYEMQSGIAPGEIAVRLGLSERWVVQRLRREADSLPADPARRLALKLVHFMGQAEARLMADPAGAERTAKAILAMTKAARAVADFSAASATVEAGPDDEEDYRAVVERHLNRIAASRGEGADASSDESGSNSGAAE</sequence>
<feature type="compositionally biased region" description="Polar residues" evidence="1">
    <location>
        <begin position="151"/>
        <end position="161"/>
    </location>
</feature>
<dbReference type="AlphaFoldDB" id="A0A4S2H7W4"/>
<comment type="caution">
    <text evidence="2">The sequence shown here is derived from an EMBL/GenBank/DDBJ whole genome shotgun (WGS) entry which is preliminary data.</text>
</comment>